<dbReference type="CDD" id="cd18793">
    <property type="entry name" value="SF2_C_SNF"/>
    <property type="match status" value="1"/>
</dbReference>
<dbReference type="InterPro" id="IPR001650">
    <property type="entry name" value="Helicase_C-like"/>
</dbReference>
<evidence type="ECO:0000256" key="3">
    <source>
        <dbReference type="ARBA" id="ARBA00022801"/>
    </source>
</evidence>
<keyword evidence="8" id="KW-0539">Nucleus</keyword>
<keyword evidence="7" id="KW-0804">Transcription</keyword>
<dbReference type="SMART" id="SM00487">
    <property type="entry name" value="DEXDc"/>
    <property type="match status" value="1"/>
</dbReference>
<evidence type="ECO:0008006" key="18">
    <source>
        <dbReference type="Google" id="ProtNLM"/>
    </source>
</evidence>
<keyword evidence="3" id="KW-0378">Hydrolase</keyword>
<dbReference type="Pfam" id="PF14619">
    <property type="entry name" value="SnAC"/>
    <property type="match status" value="1"/>
</dbReference>
<dbReference type="Gene3D" id="1.20.5.170">
    <property type="match status" value="1"/>
</dbReference>
<keyword evidence="2" id="KW-0547">Nucleotide-binding</keyword>
<dbReference type="InterPro" id="IPR038718">
    <property type="entry name" value="SNF2-like_sf"/>
</dbReference>
<dbReference type="InterPro" id="IPR027417">
    <property type="entry name" value="P-loop_NTPase"/>
</dbReference>
<dbReference type="PROSITE" id="PS51666">
    <property type="entry name" value="QLQ"/>
    <property type="match status" value="1"/>
</dbReference>
<feature type="domain" description="QLQ" evidence="15">
    <location>
        <begin position="120"/>
        <end position="155"/>
    </location>
</feature>
<dbReference type="PROSITE" id="PS51204">
    <property type="entry name" value="HSA"/>
    <property type="match status" value="1"/>
</dbReference>
<dbReference type="PROSITE" id="PS50014">
    <property type="entry name" value="BROMODOMAIN_2"/>
    <property type="match status" value="1"/>
</dbReference>
<dbReference type="InterPro" id="IPR000330">
    <property type="entry name" value="SNF2_N"/>
</dbReference>
<evidence type="ECO:0000313" key="16">
    <source>
        <dbReference type="EMBL" id="TFK19904.1"/>
    </source>
</evidence>
<dbReference type="InterPro" id="IPR014978">
    <property type="entry name" value="Gln-Leu-Gln_QLQ"/>
</dbReference>
<feature type="domain" description="Helicase C-terminal" evidence="13">
    <location>
        <begin position="904"/>
        <end position="1094"/>
    </location>
</feature>
<dbReference type="GO" id="GO:0005524">
    <property type="term" value="F:ATP binding"/>
    <property type="evidence" value="ECO:0007669"/>
    <property type="project" value="InterPro"/>
</dbReference>
<dbReference type="Pfam" id="PF07529">
    <property type="entry name" value="HSA"/>
    <property type="match status" value="1"/>
</dbReference>
<dbReference type="SMART" id="SM00490">
    <property type="entry name" value="HELICc"/>
    <property type="match status" value="1"/>
</dbReference>
<dbReference type="Pfam" id="PF00271">
    <property type="entry name" value="Helicase_C"/>
    <property type="match status" value="1"/>
</dbReference>
<dbReference type="InterPro" id="IPR001487">
    <property type="entry name" value="Bromodomain"/>
</dbReference>
<dbReference type="SMART" id="SM00951">
    <property type="entry name" value="QLQ"/>
    <property type="match status" value="1"/>
</dbReference>
<sequence>MSAHVVPNGVGQPLQAIQQQQIPAQFQQQRPNIEQYVARANFLRQNPSEQKSPVELDTLLRYINQYSQQSKQQAQAVAQARLQQQQLPTNGHVAPLTNGSVANTSSITQGHSVPSQTPVSFTPPQINALRAQIQAFKHLSRGVPVPEHLQQAIRVPNNAIPELEKLLQGPDVPSRIVDAAVKVSKSETPLPAASTIAEEAKSEEQDSQVDPATLPKGPFLEDDINSGIYPYNAYRHPFSHLKRPSEVDPELFATRLQRLLIPTIMPAGLDAHQVINERERFIEARIQQRIRELEALPATIGDGDFDTNLDVTLGETDKDKENVSNTEQTLRSLIHPPPTAHGKIRALIELKGLRVLDKQRAMRAQVAERLSHGSMLPINRLDFRRTRKPTIRDARLTEQLERKQRADRERRAKSKHIEQLDIIRLHGREVIGVNRAAQDRVLRLGRAVLSFHALTEKEEQKRIERLAKERLRALKNDDEEAYMRLIDTAKDTRITHLLRQTDAYLDSLAQAVVAQQNEHGGLAPQHPGQMYENDAPASEATFGAQVQHDEDDKKVDYYAIAHRIQERVTKQPALLVGGTLKEYQIKGLQWMVSLYNNKLNGILADEMGLGKTIQTISLITFLIEVKRQRGPYLVIVPLSTMTNWSGEFAKWAPQVRMVSYKGNPAQRRNIQQDLRGNNFQVLLTTYEYIIKDRPHLSKIRWLHMIIDEGHRMKNTQSKLSQTLTTYYHSRYRLILTGTPLQNNLPELWSLLNFVLPKIFNSVKSFDEWFNTPFANSGTGDKIELNEEEALLIIKRLHKVLRPFLLRRLKKDVESELPDKVEKVIKVRMSGLQSQLYKQMKKHKMIADGKDGKGKSGGIKGLSNELMQLRKICQHPFLFESVEDKVNPSGFIDNKLIRSSGKLELLNRILPKFFKTGHRVLIFFQMTKVMDIMEDFLKLMGWKYLRLDGGTKTEERASFVQLFNSKDSEYTVFILSTRAGGLGLNLQTADTVIIFDSDWNPHADLQAQDRAHRIGQTRAVLILRFITEKSVEEAMYQRARYKLDIDDKVIQAGRFDNKSTQEEQEEFLRSILEADQEEENEEAGDMTDEELNELLARGDQEAQIFRQIDLERERVELEQWRALGNKGKPPLPLMQVEELPECYRSDEPFQVSETDDLPEGRGQRKRNVVSYNDGLDDDTWAMALEGGEDIQEIADRAKEKKDRRLANRLLKDNDSSARGTPASEGDGRGRKKKGKAKAMDDFIVPAGSKRKRGQKSHSITPDLGDDDDDEPEIKRRKTKPAGGSNANDVPPAMRERMKKAFAECYKAVVNCEDDTGRKRCELFRDLPDKRDYPDYYQLIQQPIALAQIRKRSTSNFYKTVQAYRADWSLMFNNARTYNQEGSWVYIDADEMEKVLKRAFNKHIAGTDMPGAPPAASNSSTASYESALTPMEEDAPPAPAPRIRSKKNNIVASEDEEDDDNYLTPSDED</sequence>
<evidence type="ECO:0000256" key="8">
    <source>
        <dbReference type="ARBA" id="ARBA00023242"/>
    </source>
</evidence>
<feature type="domain" description="Helicase ATP-binding" evidence="12">
    <location>
        <begin position="592"/>
        <end position="757"/>
    </location>
</feature>
<feature type="compositionally biased region" description="Low complexity" evidence="10">
    <location>
        <begin position="1412"/>
        <end position="1421"/>
    </location>
</feature>
<dbReference type="GO" id="GO:0006355">
    <property type="term" value="P:regulation of DNA-templated transcription"/>
    <property type="evidence" value="ECO:0007669"/>
    <property type="project" value="InterPro"/>
</dbReference>
<dbReference type="GO" id="GO:0042393">
    <property type="term" value="F:histone binding"/>
    <property type="evidence" value="ECO:0007669"/>
    <property type="project" value="InterPro"/>
</dbReference>
<reference evidence="16 17" key="1">
    <citation type="journal article" date="2019" name="Nat. Ecol. Evol.">
        <title>Megaphylogeny resolves global patterns of mushroom evolution.</title>
        <authorList>
            <person name="Varga T."/>
            <person name="Krizsan K."/>
            <person name="Foldi C."/>
            <person name="Dima B."/>
            <person name="Sanchez-Garcia M."/>
            <person name="Sanchez-Ramirez S."/>
            <person name="Szollosi G.J."/>
            <person name="Szarkandi J.G."/>
            <person name="Papp V."/>
            <person name="Albert L."/>
            <person name="Andreopoulos W."/>
            <person name="Angelini C."/>
            <person name="Antonin V."/>
            <person name="Barry K.W."/>
            <person name="Bougher N.L."/>
            <person name="Buchanan P."/>
            <person name="Buyck B."/>
            <person name="Bense V."/>
            <person name="Catcheside P."/>
            <person name="Chovatia M."/>
            <person name="Cooper J."/>
            <person name="Damon W."/>
            <person name="Desjardin D."/>
            <person name="Finy P."/>
            <person name="Geml J."/>
            <person name="Haridas S."/>
            <person name="Hughes K."/>
            <person name="Justo A."/>
            <person name="Karasinski D."/>
            <person name="Kautmanova I."/>
            <person name="Kiss B."/>
            <person name="Kocsube S."/>
            <person name="Kotiranta H."/>
            <person name="LaButti K.M."/>
            <person name="Lechner B.E."/>
            <person name="Liimatainen K."/>
            <person name="Lipzen A."/>
            <person name="Lukacs Z."/>
            <person name="Mihaltcheva S."/>
            <person name="Morgado L.N."/>
            <person name="Niskanen T."/>
            <person name="Noordeloos M.E."/>
            <person name="Ohm R.A."/>
            <person name="Ortiz-Santana B."/>
            <person name="Ovrebo C."/>
            <person name="Racz N."/>
            <person name="Riley R."/>
            <person name="Savchenko A."/>
            <person name="Shiryaev A."/>
            <person name="Soop K."/>
            <person name="Spirin V."/>
            <person name="Szebenyi C."/>
            <person name="Tomsovsky M."/>
            <person name="Tulloss R.E."/>
            <person name="Uehling J."/>
            <person name="Grigoriev I.V."/>
            <person name="Vagvolgyi C."/>
            <person name="Papp T."/>
            <person name="Martin F.M."/>
            <person name="Miettinen O."/>
            <person name="Hibbett D.S."/>
            <person name="Nagy L.G."/>
        </authorList>
    </citation>
    <scope>NUCLEOTIDE SEQUENCE [LARGE SCALE GENOMIC DNA]</scope>
    <source>
        <strain evidence="16 17">CBS 121175</strain>
    </source>
</reference>
<dbReference type="Pfam" id="PF00439">
    <property type="entry name" value="Bromodomain"/>
    <property type="match status" value="1"/>
</dbReference>
<dbReference type="PROSITE" id="PS51194">
    <property type="entry name" value="HELICASE_CTER"/>
    <property type="match status" value="1"/>
</dbReference>
<comment type="subcellular location">
    <subcellularLocation>
        <location evidence="1">Nucleus</location>
    </subcellularLocation>
</comment>
<dbReference type="FunFam" id="3.40.50.10810:FF:000008">
    <property type="entry name" value="Chromatin structure-remodeling complex subunit snf21"/>
    <property type="match status" value="1"/>
</dbReference>
<dbReference type="Pfam" id="PF00176">
    <property type="entry name" value="SNF2-rel_dom"/>
    <property type="match status" value="1"/>
</dbReference>
<dbReference type="SUPFAM" id="SSF52540">
    <property type="entry name" value="P-loop containing nucleoside triphosphate hydrolases"/>
    <property type="match status" value="2"/>
</dbReference>
<keyword evidence="4" id="KW-0067">ATP-binding</keyword>
<dbReference type="Gene3D" id="1.20.920.10">
    <property type="entry name" value="Bromodomain-like"/>
    <property type="match status" value="1"/>
</dbReference>
<name>A0A5C3KII1_COPMA</name>
<evidence type="ECO:0000256" key="9">
    <source>
        <dbReference type="PROSITE-ProRule" id="PRU00035"/>
    </source>
</evidence>
<feature type="domain" description="HSA" evidence="14">
    <location>
        <begin position="404"/>
        <end position="476"/>
    </location>
</feature>
<evidence type="ECO:0000259" key="15">
    <source>
        <dbReference type="PROSITE" id="PS51666"/>
    </source>
</evidence>
<feature type="compositionally biased region" description="Acidic residues" evidence="10">
    <location>
        <begin position="1451"/>
        <end position="1467"/>
    </location>
</feature>
<evidence type="ECO:0000259" key="11">
    <source>
        <dbReference type="PROSITE" id="PS50014"/>
    </source>
</evidence>
<feature type="region of interest" description="Disordered" evidence="10">
    <location>
        <begin position="1205"/>
        <end position="1290"/>
    </location>
</feature>
<dbReference type="Gene3D" id="3.40.50.300">
    <property type="entry name" value="P-loop containing nucleotide triphosphate hydrolases"/>
    <property type="match status" value="1"/>
</dbReference>
<gene>
    <name evidence="16" type="ORF">FA15DRAFT_674043</name>
</gene>
<dbReference type="InterPro" id="IPR049730">
    <property type="entry name" value="SNF2/RAD54-like_C"/>
</dbReference>
<feature type="domain" description="Bromo" evidence="11">
    <location>
        <begin position="1314"/>
        <end position="1384"/>
    </location>
</feature>
<evidence type="ECO:0000256" key="1">
    <source>
        <dbReference type="ARBA" id="ARBA00004123"/>
    </source>
</evidence>
<evidence type="ECO:0000313" key="17">
    <source>
        <dbReference type="Proteomes" id="UP000307440"/>
    </source>
</evidence>
<keyword evidence="5" id="KW-0805">Transcription regulation</keyword>
<keyword evidence="6 9" id="KW-0103">Bromodomain</keyword>
<dbReference type="SUPFAM" id="SSF47370">
    <property type="entry name" value="Bromodomain"/>
    <property type="match status" value="1"/>
</dbReference>
<organism evidence="16 17">
    <name type="scientific">Coprinopsis marcescibilis</name>
    <name type="common">Agaric fungus</name>
    <name type="synonym">Psathyrella marcescibilis</name>
    <dbReference type="NCBI Taxonomy" id="230819"/>
    <lineage>
        <taxon>Eukaryota</taxon>
        <taxon>Fungi</taxon>
        <taxon>Dikarya</taxon>
        <taxon>Basidiomycota</taxon>
        <taxon>Agaricomycotina</taxon>
        <taxon>Agaricomycetes</taxon>
        <taxon>Agaricomycetidae</taxon>
        <taxon>Agaricales</taxon>
        <taxon>Agaricineae</taxon>
        <taxon>Psathyrellaceae</taxon>
        <taxon>Coprinopsis</taxon>
    </lineage>
</organism>
<feature type="region of interest" description="Disordered" evidence="10">
    <location>
        <begin position="1148"/>
        <end position="1173"/>
    </location>
</feature>
<dbReference type="InterPro" id="IPR036427">
    <property type="entry name" value="Bromodomain-like_sf"/>
</dbReference>
<feature type="compositionally biased region" description="Basic and acidic residues" evidence="10">
    <location>
        <begin position="1205"/>
        <end position="1214"/>
    </location>
</feature>
<evidence type="ECO:0000256" key="2">
    <source>
        <dbReference type="ARBA" id="ARBA00022741"/>
    </source>
</evidence>
<dbReference type="OrthoDB" id="5857104at2759"/>
<dbReference type="InterPro" id="IPR014001">
    <property type="entry name" value="Helicase_ATP-bd"/>
</dbReference>
<protein>
    <recommendedName>
        <fullName evidence="18">SNF2-family ATP dependent chromatin remodeling factor snf21</fullName>
    </recommendedName>
</protein>
<evidence type="ECO:0000259" key="12">
    <source>
        <dbReference type="PROSITE" id="PS51192"/>
    </source>
</evidence>
<feature type="region of interest" description="Disordered" evidence="10">
    <location>
        <begin position="187"/>
        <end position="215"/>
    </location>
</feature>
<dbReference type="GO" id="GO:0005634">
    <property type="term" value="C:nucleus"/>
    <property type="evidence" value="ECO:0007669"/>
    <property type="project" value="UniProtKB-SubCell"/>
</dbReference>
<evidence type="ECO:0000256" key="5">
    <source>
        <dbReference type="ARBA" id="ARBA00023015"/>
    </source>
</evidence>
<evidence type="ECO:0000259" key="14">
    <source>
        <dbReference type="PROSITE" id="PS51204"/>
    </source>
</evidence>
<dbReference type="PROSITE" id="PS51192">
    <property type="entry name" value="HELICASE_ATP_BIND_1"/>
    <property type="match status" value="1"/>
</dbReference>
<dbReference type="Gene3D" id="3.40.50.10810">
    <property type="entry name" value="Tandem AAA-ATPase domain"/>
    <property type="match status" value="1"/>
</dbReference>
<dbReference type="InterPro" id="IPR029295">
    <property type="entry name" value="SnAC"/>
</dbReference>
<evidence type="ECO:0000256" key="6">
    <source>
        <dbReference type="ARBA" id="ARBA00023117"/>
    </source>
</evidence>
<dbReference type="GO" id="GO:0006338">
    <property type="term" value="P:chromatin remodeling"/>
    <property type="evidence" value="ECO:0007669"/>
    <property type="project" value="UniProtKB-ARBA"/>
</dbReference>
<dbReference type="EMBL" id="ML210320">
    <property type="protein sequence ID" value="TFK19904.1"/>
    <property type="molecule type" value="Genomic_DNA"/>
</dbReference>
<dbReference type="STRING" id="230819.A0A5C3KII1"/>
<dbReference type="GO" id="GO:0016787">
    <property type="term" value="F:hydrolase activity"/>
    <property type="evidence" value="ECO:0007669"/>
    <property type="project" value="UniProtKB-KW"/>
</dbReference>
<dbReference type="SMART" id="SM01314">
    <property type="entry name" value="SnAC"/>
    <property type="match status" value="1"/>
</dbReference>
<evidence type="ECO:0000256" key="7">
    <source>
        <dbReference type="ARBA" id="ARBA00023163"/>
    </source>
</evidence>
<dbReference type="Pfam" id="PF08880">
    <property type="entry name" value="QLQ"/>
    <property type="match status" value="1"/>
</dbReference>
<dbReference type="PRINTS" id="PR00503">
    <property type="entry name" value="BROMODOMAIN"/>
</dbReference>
<keyword evidence="17" id="KW-1185">Reference proteome</keyword>
<accession>A0A5C3KII1</accession>
<dbReference type="SMART" id="SM00573">
    <property type="entry name" value="HSA"/>
    <property type="match status" value="1"/>
</dbReference>
<evidence type="ECO:0000259" key="13">
    <source>
        <dbReference type="PROSITE" id="PS51194"/>
    </source>
</evidence>
<dbReference type="SMART" id="SM00297">
    <property type="entry name" value="BROMO"/>
    <property type="match status" value="1"/>
</dbReference>
<evidence type="ECO:0000256" key="10">
    <source>
        <dbReference type="SAM" id="MobiDB-lite"/>
    </source>
</evidence>
<proteinExistence type="predicted"/>
<feature type="region of interest" description="Disordered" evidence="10">
    <location>
        <begin position="1405"/>
        <end position="1467"/>
    </location>
</feature>
<dbReference type="CDD" id="cd17996">
    <property type="entry name" value="DEXHc_SMARCA2_SMARCA4"/>
    <property type="match status" value="1"/>
</dbReference>
<dbReference type="InterPro" id="IPR014012">
    <property type="entry name" value="HSA_dom"/>
</dbReference>
<evidence type="ECO:0000256" key="4">
    <source>
        <dbReference type="ARBA" id="ARBA00022840"/>
    </source>
</evidence>
<dbReference type="PANTHER" id="PTHR10799">
    <property type="entry name" value="SNF2/RAD54 HELICASE FAMILY"/>
    <property type="match status" value="1"/>
</dbReference>
<dbReference type="Proteomes" id="UP000307440">
    <property type="component" value="Unassembled WGS sequence"/>
</dbReference>